<protein>
    <submittedName>
        <fullName evidence="2">Jg1198 protein</fullName>
    </submittedName>
</protein>
<proteinExistence type="predicted"/>
<dbReference type="Proteomes" id="UP000838756">
    <property type="component" value="Unassembled WGS sequence"/>
</dbReference>
<evidence type="ECO:0000256" key="1">
    <source>
        <dbReference type="SAM" id="MobiDB-lite"/>
    </source>
</evidence>
<feature type="region of interest" description="Disordered" evidence="1">
    <location>
        <begin position="45"/>
        <end position="116"/>
    </location>
</feature>
<evidence type="ECO:0000313" key="3">
    <source>
        <dbReference type="Proteomes" id="UP000838756"/>
    </source>
</evidence>
<gene>
    <name evidence="2" type="primary">jg1198</name>
    <name evidence="2" type="ORF">PAEG_LOCUS11051</name>
</gene>
<accession>A0A8S4R9V7</accession>
<feature type="compositionally biased region" description="Basic and acidic residues" evidence="1">
    <location>
        <begin position="92"/>
        <end position="102"/>
    </location>
</feature>
<sequence>MVTSHGRSLPPDRTKENSEIMNSQIAPAGNRARDLLFRFTALTIAPGGSSKSEGTAAPIHSERDQASCLTYSPRHSDESHPNSNLRTTIKKRLVDKPNKKESGVSPVGRTSTSLSRDRVRIPAHTSNFSMLCAF</sequence>
<dbReference type="AlphaFoldDB" id="A0A8S4R9V7"/>
<feature type="region of interest" description="Disordered" evidence="1">
    <location>
        <begin position="1"/>
        <end position="27"/>
    </location>
</feature>
<name>A0A8S4R9V7_9NEOP</name>
<comment type="caution">
    <text evidence="2">The sequence shown here is derived from an EMBL/GenBank/DDBJ whole genome shotgun (WGS) entry which is preliminary data.</text>
</comment>
<reference evidence="2" key="1">
    <citation type="submission" date="2022-03" db="EMBL/GenBank/DDBJ databases">
        <authorList>
            <person name="Lindestad O."/>
        </authorList>
    </citation>
    <scope>NUCLEOTIDE SEQUENCE</scope>
</reference>
<keyword evidence="3" id="KW-1185">Reference proteome</keyword>
<evidence type="ECO:0000313" key="2">
    <source>
        <dbReference type="EMBL" id="CAH2232878.1"/>
    </source>
</evidence>
<organism evidence="2 3">
    <name type="scientific">Pararge aegeria aegeria</name>
    <dbReference type="NCBI Taxonomy" id="348720"/>
    <lineage>
        <taxon>Eukaryota</taxon>
        <taxon>Metazoa</taxon>
        <taxon>Ecdysozoa</taxon>
        <taxon>Arthropoda</taxon>
        <taxon>Hexapoda</taxon>
        <taxon>Insecta</taxon>
        <taxon>Pterygota</taxon>
        <taxon>Neoptera</taxon>
        <taxon>Endopterygota</taxon>
        <taxon>Lepidoptera</taxon>
        <taxon>Glossata</taxon>
        <taxon>Ditrysia</taxon>
        <taxon>Papilionoidea</taxon>
        <taxon>Nymphalidae</taxon>
        <taxon>Satyrinae</taxon>
        <taxon>Satyrini</taxon>
        <taxon>Parargina</taxon>
        <taxon>Pararge</taxon>
    </lineage>
</organism>
<dbReference type="EMBL" id="CAKXAJ010024922">
    <property type="protein sequence ID" value="CAH2232878.1"/>
    <property type="molecule type" value="Genomic_DNA"/>
</dbReference>